<evidence type="ECO:0000256" key="2">
    <source>
        <dbReference type="ARBA" id="ARBA00004162"/>
    </source>
</evidence>
<dbReference type="RefSeq" id="WP_176625967.1">
    <property type="nucleotide sequence ID" value="NZ_JABXXQ010000415.1"/>
</dbReference>
<comment type="subcellular location">
    <subcellularLocation>
        <location evidence="2">Cell membrane</location>
        <topology evidence="2">Single-pass membrane protein</topology>
    </subcellularLocation>
</comment>
<evidence type="ECO:0000256" key="10">
    <source>
        <dbReference type="ARBA" id="ARBA00022692"/>
    </source>
</evidence>
<evidence type="ECO:0000256" key="11">
    <source>
        <dbReference type="ARBA" id="ARBA00022801"/>
    </source>
</evidence>
<keyword evidence="10" id="KW-0812">Transmembrane</keyword>
<dbReference type="InterPro" id="IPR003763">
    <property type="entry name" value="CDP-diacylglyc_Pase"/>
</dbReference>
<dbReference type="UniPathway" id="UPA00609">
    <property type="reaction ID" value="UER00664"/>
</dbReference>
<reference evidence="21 23" key="1">
    <citation type="submission" date="2020-06" db="EMBL/GenBank/DDBJ databases">
        <title>Description of novel acetic acid bacteria.</title>
        <authorList>
            <person name="Sombolestani A."/>
        </authorList>
    </citation>
    <scope>NUCLEOTIDE SEQUENCE [LARGE SCALE GENOMIC DNA]</scope>
    <source>
        <strain evidence="21 23">LMG 26838</strain>
    </source>
</reference>
<dbReference type="EC" id="3.6.1.26" evidence="6"/>
<organism evidence="20 22">
    <name type="scientific">Endobacter medicaginis</name>
    <dbReference type="NCBI Taxonomy" id="1181271"/>
    <lineage>
        <taxon>Bacteria</taxon>
        <taxon>Pseudomonadati</taxon>
        <taxon>Pseudomonadota</taxon>
        <taxon>Alphaproteobacteria</taxon>
        <taxon>Acetobacterales</taxon>
        <taxon>Acetobacteraceae</taxon>
        <taxon>Endobacter</taxon>
    </lineage>
</organism>
<keyword evidence="13" id="KW-0443">Lipid metabolism</keyword>
<comment type="similarity">
    <text evidence="5">Belongs to the Cdh family.</text>
</comment>
<evidence type="ECO:0000256" key="19">
    <source>
        <dbReference type="SAM" id="SignalP"/>
    </source>
</evidence>
<dbReference type="Proteomes" id="UP000557688">
    <property type="component" value="Unassembled WGS sequence"/>
</dbReference>
<keyword evidence="15" id="KW-0594">Phospholipid biosynthesis</keyword>
<evidence type="ECO:0000256" key="16">
    <source>
        <dbReference type="ARBA" id="ARBA00023264"/>
    </source>
</evidence>
<dbReference type="GO" id="GO:0008715">
    <property type="term" value="F:CDP-diacylglycerol diphosphatase activity"/>
    <property type="evidence" value="ECO:0007669"/>
    <property type="project" value="UniProtKB-EC"/>
</dbReference>
<evidence type="ECO:0000256" key="3">
    <source>
        <dbReference type="ARBA" id="ARBA00004927"/>
    </source>
</evidence>
<comment type="pathway">
    <text evidence="3">Phospholipid metabolism; CDP-diacylglycerol degradation; phosphatidate from CDP-diacylglycerol: step 1/1.</text>
</comment>
<dbReference type="GO" id="GO:0046342">
    <property type="term" value="P:CDP-diacylglycerol catabolic process"/>
    <property type="evidence" value="ECO:0007669"/>
    <property type="project" value="UniProtKB-UniPathway"/>
</dbReference>
<sequence>MRLPRTATLLIALLASCTAPAIAPAARADGTVLWRLVSKACVPNQLAHHDPAPCVLVHLDDGIERGWAVLKDIRGISQFLLIPTAKLTGIESPELLAPDGPNYFAAAWSQHDRVGAALGHTLRRQDIALAINSRLARSQEQLHIHIDCIRPDVRDLIAQHQGELTSSWQPFPVPLVHHRYFAMRLKGDTLSQDPFRLVAARLHDPAAEMPRQTLVLAGADFPDGPGFVLLDGEVRLLHGDLGGGEDLQDHSCRLAR</sequence>
<keyword evidence="8" id="KW-1003">Cell membrane</keyword>
<dbReference type="Pfam" id="PF02611">
    <property type="entry name" value="CDH"/>
    <property type="match status" value="1"/>
</dbReference>
<evidence type="ECO:0000256" key="1">
    <source>
        <dbReference type="ARBA" id="ARBA00001007"/>
    </source>
</evidence>
<dbReference type="GO" id="GO:0005886">
    <property type="term" value="C:plasma membrane"/>
    <property type="evidence" value="ECO:0007669"/>
    <property type="project" value="UniProtKB-SubCell"/>
</dbReference>
<comment type="caution">
    <text evidence="20">The sequence shown here is derived from an EMBL/GenBank/DDBJ whole genome shotgun (WGS) entry which is preliminary data.</text>
</comment>
<keyword evidence="11 20" id="KW-0378">Hydrolase</keyword>
<evidence type="ECO:0000256" key="9">
    <source>
        <dbReference type="ARBA" id="ARBA00022516"/>
    </source>
</evidence>
<keyword evidence="9" id="KW-0444">Lipid biosynthesis</keyword>
<dbReference type="EMBL" id="JACHXV010000001">
    <property type="protein sequence ID" value="MBB3172507.1"/>
    <property type="molecule type" value="Genomic_DNA"/>
</dbReference>
<evidence type="ECO:0000256" key="15">
    <source>
        <dbReference type="ARBA" id="ARBA00023209"/>
    </source>
</evidence>
<evidence type="ECO:0000256" key="8">
    <source>
        <dbReference type="ARBA" id="ARBA00022475"/>
    </source>
</evidence>
<evidence type="ECO:0000256" key="14">
    <source>
        <dbReference type="ARBA" id="ARBA00023136"/>
    </source>
</evidence>
<evidence type="ECO:0000256" key="6">
    <source>
        <dbReference type="ARBA" id="ARBA00012375"/>
    </source>
</evidence>
<keyword evidence="14" id="KW-0472">Membrane</keyword>
<evidence type="ECO:0000256" key="13">
    <source>
        <dbReference type="ARBA" id="ARBA00023098"/>
    </source>
</evidence>
<dbReference type="InterPro" id="IPR036265">
    <property type="entry name" value="HIT-like_sf"/>
</dbReference>
<evidence type="ECO:0000256" key="7">
    <source>
        <dbReference type="ARBA" id="ARBA00019608"/>
    </source>
</evidence>
<dbReference type="Gene3D" id="3.30.428.30">
    <property type="entry name" value="HIT family - CDH-like"/>
    <property type="match status" value="1"/>
</dbReference>
<keyword evidence="12" id="KW-1133">Transmembrane helix</keyword>
<keyword evidence="22" id="KW-1185">Reference proteome</keyword>
<dbReference type="PROSITE" id="PS51257">
    <property type="entry name" value="PROKAR_LIPOPROTEIN"/>
    <property type="match status" value="1"/>
</dbReference>
<evidence type="ECO:0000256" key="18">
    <source>
        <dbReference type="ARBA" id="ARBA00032892"/>
    </source>
</evidence>
<gene>
    <name evidence="20" type="ORF">FHR90_000313</name>
    <name evidence="21" type="ORF">HUK83_14660</name>
</gene>
<keyword evidence="16" id="KW-1208">Phospholipid metabolism</keyword>
<keyword evidence="19" id="KW-0732">Signal</keyword>
<accession>A0A839URX9</accession>
<dbReference type="SUPFAM" id="SSF54197">
    <property type="entry name" value="HIT-like"/>
    <property type="match status" value="1"/>
</dbReference>
<dbReference type="GO" id="GO:0008654">
    <property type="term" value="P:phospholipid biosynthetic process"/>
    <property type="evidence" value="ECO:0007669"/>
    <property type="project" value="UniProtKB-KW"/>
</dbReference>
<evidence type="ECO:0000313" key="21">
    <source>
        <dbReference type="EMBL" id="NVN31567.1"/>
    </source>
</evidence>
<feature type="chain" id="PRO_5033941583" description="CDP-diacylglycerol pyrophosphatase" evidence="19">
    <location>
        <begin position="22"/>
        <end position="256"/>
    </location>
</feature>
<dbReference type="EMBL" id="JABXXQ010000415">
    <property type="protein sequence ID" value="NVN31567.1"/>
    <property type="molecule type" value="Genomic_DNA"/>
</dbReference>
<reference evidence="20 22" key="2">
    <citation type="submission" date="2020-08" db="EMBL/GenBank/DDBJ databases">
        <title>Genomic Encyclopedia of Type Strains, Phase III (KMG-III): the genomes of soil and plant-associated and newly described type strains.</title>
        <authorList>
            <person name="Whitman W."/>
        </authorList>
    </citation>
    <scope>NUCLEOTIDE SEQUENCE [LARGE SCALE GENOMIC DNA]</scope>
    <source>
        <strain evidence="20 22">CECT 8088</strain>
    </source>
</reference>
<evidence type="ECO:0000313" key="23">
    <source>
        <dbReference type="Proteomes" id="UP000565205"/>
    </source>
</evidence>
<feature type="signal peptide" evidence="19">
    <location>
        <begin position="1"/>
        <end position="21"/>
    </location>
</feature>
<comment type="catalytic activity">
    <reaction evidence="1">
        <text>a CDP-1,2-diacyl-sn-glycerol + H2O = a 1,2-diacyl-sn-glycero-3-phosphate + CMP + 2 H(+)</text>
        <dbReference type="Rhea" id="RHEA:15221"/>
        <dbReference type="ChEBI" id="CHEBI:15377"/>
        <dbReference type="ChEBI" id="CHEBI:15378"/>
        <dbReference type="ChEBI" id="CHEBI:58332"/>
        <dbReference type="ChEBI" id="CHEBI:58608"/>
        <dbReference type="ChEBI" id="CHEBI:60377"/>
        <dbReference type="EC" id="3.6.1.26"/>
    </reaction>
</comment>
<evidence type="ECO:0000256" key="17">
    <source>
        <dbReference type="ARBA" id="ARBA00032888"/>
    </source>
</evidence>
<evidence type="ECO:0000256" key="4">
    <source>
        <dbReference type="ARBA" id="ARBA00005189"/>
    </source>
</evidence>
<dbReference type="AlphaFoldDB" id="A0A839URX9"/>
<proteinExistence type="inferred from homology"/>
<evidence type="ECO:0000256" key="5">
    <source>
        <dbReference type="ARBA" id="ARBA00006435"/>
    </source>
</evidence>
<evidence type="ECO:0000256" key="12">
    <source>
        <dbReference type="ARBA" id="ARBA00022989"/>
    </source>
</evidence>
<comment type="pathway">
    <text evidence="4">Lipid metabolism.</text>
</comment>
<name>A0A839URX9_9PROT</name>
<dbReference type="Proteomes" id="UP000565205">
    <property type="component" value="Unassembled WGS sequence"/>
</dbReference>
<evidence type="ECO:0000313" key="20">
    <source>
        <dbReference type="EMBL" id="MBB3172507.1"/>
    </source>
</evidence>
<protein>
    <recommendedName>
        <fullName evidence="7">CDP-diacylglycerol pyrophosphatase</fullName>
        <ecNumber evidence="6">3.6.1.26</ecNumber>
    </recommendedName>
    <alternativeName>
        <fullName evidence="17">CDP-diacylglycerol phosphatidylhydrolase</fullName>
    </alternativeName>
    <alternativeName>
        <fullName evidence="18">CDP-diglyceride hydrolase</fullName>
    </alternativeName>
</protein>
<dbReference type="PIRSF" id="PIRSF001273">
    <property type="entry name" value="CDH"/>
    <property type="match status" value="1"/>
</dbReference>
<evidence type="ECO:0000313" key="22">
    <source>
        <dbReference type="Proteomes" id="UP000557688"/>
    </source>
</evidence>